<dbReference type="AlphaFoldDB" id="A0AA40EJZ8"/>
<dbReference type="PROSITE" id="PS50181">
    <property type="entry name" value="FBOX"/>
    <property type="match status" value="1"/>
</dbReference>
<sequence length="485" mass="54869">MEPMALDTGTDTVPVPITTLEVSLQIRQRKAHVRQFLASLSPEEARDVARQLANTDFRTDIVARIPAELRLIVAKYVDPEDVYNFTNVSRQWKAIWLEHHAVRVLAERHNPVFIPYMKGMQQLGVTQEGSMAHEFREAMRRLRITQSGKFQSVLSVDLHNLDRNPFPLDPSFHPDPSELAGYEEVVAACTWPKTTREGRAGYMGPEQYKGIHLYHEGKHAWSSHGGGHVIVDDFRCQLRRVYSVPGSALRGIQLLPLALGDKILVTRSDRHIYAFDMMTGILDTFTMPSIPTRAGTRGNTICLFSSSATILWTFAGGRSTTLDISHLGARTSTVGCHSILFHPLREDVLFLFHAPGVTETSQERLVSEYKDGVFVKLHRFQFPEYEVDEEVDIWVEGPAMIEAWQISTYGDYALRPMWYFYGTDGTGSPPARAGLFGCRILRLECFNVLTSEFTLRTFPTFPHLPEVDEDSVAQDPATWKREQAS</sequence>
<dbReference type="Proteomes" id="UP001172155">
    <property type="component" value="Unassembled WGS sequence"/>
</dbReference>
<protein>
    <recommendedName>
        <fullName evidence="1">F-box domain-containing protein</fullName>
    </recommendedName>
</protein>
<name>A0AA40EJZ8_9PEZI</name>
<dbReference type="SUPFAM" id="SSF81383">
    <property type="entry name" value="F-box domain"/>
    <property type="match status" value="1"/>
</dbReference>
<keyword evidence="3" id="KW-1185">Reference proteome</keyword>
<feature type="domain" description="F-box" evidence="1">
    <location>
        <begin position="59"/>
        <end position="105"/>
    </location>
</feature>
<comment type="caution">
    <text evidence="2">The sequence shown here is derived from an EMBL/GenBank/DDBJ whole genome shotgun (WGS) entry which is preliminary data.</text>
</comment>
<evidence type="ECO:0000259" key="1">
    <source>
        <dbReference type="PROSITE" id="PS50181"/>
    </source>
</evidence>
<dbReference type="SUPFAM" id="SSF50998">
    <property type="entry name" value="Quinoprotein alcohol dehydrogenase-like"/>
    <property type="match status" value="1"/>
</dbReference>
<evidence type="ECO:0000313" key="2">
    <source>
        <dbReference type="EMBL" id="KAK0740711.1"/>
    </source>
</evidence>
<accession>A0AA40EJZ8</accession>
<organism evidence="2 3">
    <name type="scientific">Schizothecium vesticola</name>
    <dbReference type="NCBI Taxonomy" id="314040"/>
    <lineage>
        <taxon>Eukaryota</taxon>
        <taxon>Fungi</taxon>
        <taxon>Dikarya</taxon>
        <taxon>Ascomycota</taxon>
        <taxon>Pezizomycotina</taxon>
        <taxon>Sordariomycetes</taxon>
        <taxon>Sordariomycetidae</taxon>
        <taxon>Sordariales</taxon>
        <taxon>Schizotheciaceae</taxon>
        <taxon>Schizothecium</taxon>
    </lineage>
</organism>
<dbReference type="InterPro" id="IPR036047">
    <property type="entry name" value="F-box-like_dom_sf"/>
</dbReference>
<reference evidence="2" key="1">
    <citation type="submission" date="2023-06" db="EMBL/GenBank/DDBJ databases">
        <title>Genome-scale phylogeny and comparative genomics of the fungal order Sordariales.</title>
        <authorList>
            <consortium name="Lawrence Berkeley National Laboratory"/>
            <person name="Hensen N."/>
            <person name="Bonometti L."/>
            <person name="Westerberg I."/>
            <person name="Brannstrom I.O."/>
            <person name="Guillou S."/>
            <person name="Cros-Aarteil S."/>
            <person name="Calhoun S."/>
            <person name="Haridas S."/>
            <person name="Kuo A."/>
            <person name="Mondo S."/>
            <person name="Pangilinan J."/>
            <person name="Riley R."/>
            <person name="LaButti K."/>
            <person name="Andreopoulos B."/>
            <person name="Lipzen A."/>
            <person name="Chen C."/>
            <person name="Yanf M."/>
            <person name="Daum C."/>
            <person name="Ng V."/>
            <person name="Clum A."/>
            <person name="Steindorff A."/>
            <person name="Ohm R."/>
            <person name="Martin F."/>
            <person name="Silar P."/>
            <person name="Natvig D."/>
            <person name="Lalanne C."/>
            <person name="Gautier V."/>
            <person name="Ament-velasquez S.L."/>
            <person name="Kruys A."/>
            <person name="Hutchinson M.I."/>
            <person name="Powell A.J."/>
            <person name="Barry K."/>
            <person name="Miller A.N."/>
            <person name="Grigoriev I.V."/>
            <person name="Debuchy R."/>
            <person name="Gladieux P."/>
            <person name="Thoren M.H."/>
            <person name="Johannesson H."/>
        </authorList>
    </citation>
    <scope>NUCLEOTIDE SEQUENCE</scope>
    <source>
        <strain evidence="2">SMH3187-1</strain>
    </source>
</reference>
<dbReference type="Gene3D" id="1.20.1280.50">
    <property type="match status" value="1"/>
</dbReference>
<dbReference type="EMBL" id="JAUKUD010000006">
    <property type="protein sequence ID" value="KAK0740711.1"/>
    <property type="molecule type" value="Genomic_DNA"/>
</dbReference>
<dbReference type="InterPro" id="IPR011047">
    <property type="entry name" value="Quinoprotein_ADH-like_sf"/>
</dbReference>
<proteinExistence type="predicted"/>
<evidence type="ECO:0000313" key="3">
    <source>
        <dbReference type="Proteomes" id="UP001172155"/>
    </source>
</evidence>
<gene>
    <name evidence="2" type="ORF">B0T18DRAFT_431972</name>
</gene>
<dbReference type="InterPro" id="IPR001810">
    <property type="entry name" value="F-box_dom"/>
</dbReference>